<evidence type="ECO:0000256" key="2">
    <source>
        <dbReference type="ARBA" id="ARBA00005577"/>
    </source>
</evidence>
<comment type="similarity">
    <text evidence="2">Belongs to the APH-1 family.</text>
</comment>
<feature type="transmembrane region" description="Helical" evidence="8">
    <location>
        <begin position="282"/>
        <end position="305"/>
    </location>
</feature>
<feature type="transmembrane region" description="Helical" evidence="8">
    <location>
        <begin position="6"/>
        <end position="27"/>
    </location>
</feature>
<dbReference type="AlphaFoldDB" id="A0A0S4ITF1"/>
<organism evidence="9 10">
    <name type="scientific">Bodo saltans</name>
    <name type="common">Flagellated protozoan</name>
    <dbReference type="NCBI Taxonomy" id="75058"/>
    <lineage>
        <taxon>Eukaryota</taxon>
        <taxon>Discoba</taxon>
        <taxon>Euglenozoa</taxon>
        <taxon>Kinetoplastea</taxon>
        <taxon>Metakinetoplastina</taxon>
        <taxon>Eubodonida</taxon>
        <taxon>Bodonidae</taxon>
        <taxon>Bodo</taxon>
    </lineage>
</organism>
<feature type="transmembrane region" description="Helical" evidence="8">
    <location>
        <begin position="117"/>
        <end position="141"/>
    </location>
</feature>
<evidence type="ECO:0000256" key="7">
    <source>
        <dbReference type="SAM" id="MobiDB-lite"/>
    </source>
</evidence>
<feature type="transmembrane region" description="Helical" evidence="8">
    <location>
        <begin position="69"/>
        <end position="96"/>
    </location>
</feature>
<evidence type="ECO:0000313" key="10">
    <source>
        <dbReference type="Proteomes" id="UP000051952"/>
    </source>
</evidence>
<evidence type="ECO:0000256" key="5">
    <source>
        <dbReference type="ARBA" id="ARBA00022989"/>
    </source>
</evidence>
<feature type="region of interest" description="Disordered" evidence="7">
    <location>
        <begin position="240"/>
        <end position="263"/>
    </location>
</feature>
<evidence type="ECO:0000256" key="1">
    <source>
        <dbReference type="ARBA" id="ARBA00004141"/>
    </source>
</evidence>
<name>A0A0S4ITF1_BODSA</name>
<proteinExistence type="inferred from homology"/>
<dbReference type="Proteomes" id="UP000051952">
    <property type="component" value="Unassembled WGS sequence"/>
</dbReference>
<accession>A0A0S4ITF1</accession>
<dbReference type="GO" id="GO:0007219">
    <property type="term" value="P:Notch signaling pathway"/>
    <property type="evidence" value="ECO:0007669"/>
    <property type="project" value="UniProtKB-KW"/>
</dbReference>
<dbReference type="VEuPathDB" id="TriTrypDB:BSAL_66065"/>
<evidence type="ECO:0000313" key="9">
    <source>
        <dbReference type="EMBL" id="CUF82680.1"/>
    </source>
</evidence>
<keyword evidence="10" id="KW-1185">Reference proteome</keyword>
<dbReference type="GO" id="GO:0016020">
    <property type="term" value="C:membrane"/>
    <property type="evidence" value="ECO:0007669"/>
    <property type="project" value="UniProtKB-SubCell"/>
</dbReference>
<feature type="transmembrane region" description="Helical" evidence="8">
    <location>
        <begin position="325"/>
        <end position="343"/>
    </location>
</feature>
<protein>
    <submittedName>
        <fullName evidence="9">GPI-anchored surface protein, putative</fullName>
    </submittedName>
</protein>
<keyword evidence="6 8" id="KW-0472">Membrane</keyword>
<dbReference type="InterPro" id="IPR009294">
    <property type="entry name" value="Aph-1"/>
</dbReference>
<comment type="subcellular location">
    <subcellularLocation>
        <location evidence="1">Membrane</location>
        <topology evidence="1">Multi-pass membrane protein</topology>
    </subcellularLocation>
</comment>
<evidence type="ECO:0000256" key="3">
    <source>
        <dbReference type="ARBA" id="ARBA00022692"/>
    </source>
</evidence>
<evidence type="ECO:0000256" key="4">
    <source>
        <dbReference type="ARBA" id="ARBA00022976"/>
    </source>
</evidence>
<sequence length="354" mass="38071">MAPVAVVVTSVLIGVAPVLLWLTALLLKVPQLFLIALLSAGVFYLTNFLILSVFYAIVGLSGYNSAVGFFAPFAAVVTELVRYKLCGWILSAEAFFQQRRQTLVSITSPTNSFQKRLLSYGSAIGLGMGLVYGLITVGSAANAEGELTWVNHGSSTGDWMPTTVESSTWIDVENCPQLPKLMSLSIQSLLVCTLHVLWSSWMMLAVDCIGRSASPRRHQQDRVPLTPSARAVRDDVVEGEELEEQSSVSSDASHTGGLPSSPHTATVTGGGIGWSLASSYSIIAAVVVCHAVLRFVSLAGSRAAVWDAASQHWELNDSRGCVTLLSVQAMWVVLSAFVSMFLWKNISSKEIMLL</sequence>
<feature type="transmembrane region" description="Helical" evidence="8">
    <location>
        <begin position="34"/>
        <end position="57"/>
    </location>
</feature>
<dbReference type="EMBL" id="CYKH01000418">
    <property type="protein sequence ID" value="CUF82680.1"/>
    <property type="molecule type" value="Genomic_DNA"/>
</dbReference>
<keyword evidence="3 8" id="KW-0812">Transmembrane</keyword>
<evidence type="ECO:0000256" key="8">
    <source>
        <dbReference type="SAM" id="Phobius"/>
    </source>
</evidence>
<keyword evidence="4" id="KW-0914">Notch signaling pathway</keyword>
<keyword evidence="5 8" id="KW-1133">Transmembrane helix</keyword>
<gene>
    <name evidence="9" type="ORF">BSAL_66065</name>
</gene>
<dbReference type="GO" id="GO:0016485">
    <property type="term" value="P:protein processing"/>
    <property type="evidence" value="ECO:0007669"/>
    <property type="project" value="InterPro"/>
</dbReference>
<reference evidence="10" key="1">
    <citation type="submission" date="2015-09" db="EMBL/GenBank/DDBJ databases">
        <authorList>
            <consortium name="Pathogen Informatics"/>
        </authorList>
    </citation>
    <scope>NUCLEOTIDE SEQUENCE [LARGE SCALE GENOMIC DNA]</scope>
    <source>
        <strain evidence="10">Lake Konstanz</strain>
    </source>
</reference>
<evidence type="ECO:0000256" key="6">
    <source>
        <dbReference type="ARBA" id="ARBA00023136"/>
    </source>
</evidence>
<dbReference type="PANTHER" id="PTHR12889">
    <property type="entry name" value="GAMMA-SECRETASE SUBUNIT APH-1"/>
    <property type="match status" value="1"/>
</dbReference>